<sequence length="217" mass="24682">MSRDLYPPDALEDEMSASCNKQIRHADGSVIKVTENLVQALKQLAEFGYCSSLDNPTPQYLWIDAICINQGDNVEKSSQVAMMDVIYSRAETVVVWLGEEDFHTAGALKTMKALAEVNFNTFEETPYFDDYDAFTAYDTMIEAGKTLRLPNIEAGEWRDYAAFLQRKWFERIWVVQEKVFAKNTKVFVGPHKLSWDYIIEAASILKQSGLANPLETL</sequence>
<keyword evidence="3" id="KW-1185">Reference proteome</keyword>
<reference evidence="2 3" key="1">
    <citation type="submission" date="2024-02" db="EMBL/GenBank/DDBJ databases">
        <title>De novo assembly and annotation of 12 fungi associated with fruit tree decline syndrome in Ontario, Canada.</title>
        <authorList>
            <person name="Sulman M."/>
            <person name="Ellouze W."/>
            <person name="Ilyukhin E."/>
        </authorList>
    </citation>
    <scope>NUCLEOTIDE SEQUENCE [LARGE SCALE GENOMIC DNA]</scope>
    <source>
        <strain evidence="2 3">M169</strain>
    </source>
</reference>
<accession>A0ABR1PG20</accession>
<dbReference type="InterPro" id="IPR052895">
    <property type="entry name" value="HetReg/Transcr_Mod"/>
</dbReference>
<organism evidence="2 3">
    <name type="scientific">Diaporthe eres</name>
    <name type="common">Phomopsis oblonga</name>
    <dbReference type="NCBI Taxonomy" id="83184"/>
    <lineage>
        <taxon>Eukaryota</taxon>
        <taxon>Fungi</taxon>
        <taxon>Dikarya</taxon>
        <taxon>Ascomycota</taxon>
        <taxon>Pezizomycotina</taxon>
        <taxon>Sordariomycetes</taxon>
        <taxon>Sordariomycetidae</taxon>
        <taxon>Diaporthales</taxon>
        <taxon>Diaporthaceae</taxon>
        <taxon>Diaporthe</taxon>
        <taxon>Diaporthe eres species complex</taxon>
    </lineage>
</organism>
<feature type="domain" description="Heterokaryon incompatibility" evidence="1">
    <location>
        <begin position="24"/>
        <end position="177"/>
    </location>
</feature>
<dbReference type="PANTHER" id="PTHR24148:SF64">
    <property type="entry name" value="HETEROKARYON INCOMPATIBILITY DOMAIN-CONTAINING PROTEIN"/>
    <property type="match status" value="1"/>
</dbReference>
<dbReference type="PANTHER" id="PTHR24148">
    <property type="entry name" value="ANKYRIN REPEAT DOMAIN-CONTAINING PROTEIN 39 HOMOLOG-RELATED"/>
    <property type="match status" value="1"/>
</dbReference>
<evidence type="ECO:0000313" key="3">
    <source>
        <dbReference type="Proteomes" id="UP001430848"/>
    </source>
</evidence>
<name>A0ABR1PG20_DIAER</name>
<dbReference type="Pfam" id="PF06985">
    <property type="entry name" value="HET"/>
    <property type="match status" value="1"/>
</dbReference>
<gene>
    <name evidence="2" type="ORF">SLS63_003723</name>
</gene>
<protein>
    <recommendedName>
        <fullName evidence="1">Heterokaryon incompatibility domain-containing protein</fullName>
    </recommendedName>
</protein>
<dbReference type="Proteomes" id="UP001430848">
    <property type="component" value="Unassembled WGS sequence"/>
</dbReference>
<dbReference type="InterPro" id="IPR010730">
    <property type="entry name" value="HET"/>
</dbReference>
<evidence type="ECO:0000259" key="1">
    <source>
        <dbReference type="Pfam" id="PF06985"/>
    </source>
</evidence>
<evidence type="ECO:0000313" key="2">
    <source>
        <dbReference type="EMBL" id="KAK7735765.1"/>
    </source>
</evidence>
<dbReference type="EMBL" id="JAKNSF020000012">
    <property type="protein sequence ID" value="KAK7735765.1"/>
    <property type="molecule type" value="Genomic_DNA"/>
</dbReference>
<comment type="caution">
    <text evidence="2">The sequence shown here is derived from an EMBL/GenBank/DDBJ whole genome shotgun (WGS) entry which is preliminary data.</text>
</comment>
<proteinExistence type="predicted"/>